<organism evidence="1">
    <name type="scientific">Cacopsylla melanoneura</name>
    <dbReference type="NCBI Taxonomy" id="428564"/>
    <lineage>
        <taxon>Eukaryota</taxon>
        <taxon>Metazoa</taxon>
        <taxon>Ecdysozoa</taxon>
        <taxon>Arthropoda</taxon>
        <taxon>Hexapoda</taxon>
        <taxon>Insecta</taxon>
        <taxon>Pterygota</taxon>
        <taxon>Neoptera</taxon>
        <taxon>Paraneoptera</taxon>
        <taxon>Hemiptera</taxon>
        <taxon>Sternorrhyncha</taxon>
        <taxon>Psylloidea</taxon>
        <taxon>Psyllidae</taxon>
        <taxon>Psyllinae</taxon>
        <taxon>Cacopsylla</taxon>
    </lineage>
</organism>
<sequence>MSNKLTPTKAKMELAVQQTKLARFQAKLQTLVAVIPELADANKLKNFQIRAAGIDSTHLDFQAALNRILELNQYVEEEEQITGDIEQSQAFEDLLYQIKEALLDHAPAPVQAPPAEPVTTTKGPQIIGPRISPSIRRHFQKRRKVGHPNVQRCIEICAGSGVSHGNDACYQYEGCLVT</sequence>
<dbReference type="EMBL" id="HBUF01607677">
    <property type="protein sequence ID" value="CAG6777927.1"/>
    <property type="molecule type" value="Transcribed_RNA"/>
</dbReference>
<name>A0A8D9B3J7_9HEMI</name>
<proteinExistence type="predicted"/>
<dbReference type="EMBL" id="HBUF01607683">
    <property type="protein sequence ID" value="CAG6777959.1"/>
    <property type="molecule type" value="Transcribed_RNA"/>
</dbReference>
<accession>A0A8D9B3J7</accession>
<protein>
    <submittedName>
        <fullName evidence="1">Uncharacterized protein</fullName>
    </submittedName>
</protein>
<dbReference type="AlphaFoldDB" id="A0A8D9B3J7"/>
<dbReference type="EMBL" id="HBUF01607681">
    <property type="protein sequence ID" value="CAG6777949.1"/>
    <property type="molecule type" value="Transcribed_RNA"/>
</dbReference>
<evidence type="ECO:0000313" key="1">
    <source>
        <dbReference type="EMBL" id="CAG6777933.1"/>
    </source>
</evidence>
<dbReference type="EMBL" id="HBUF01607678">
    <property type="protein sequence ID" value="CAG6777933.1"/>
    <property type="molecule type" value="Transcribed_RNA"/>
</dbReference>
<reference evidence="1" key="1">
    <citation type="submission" date="2021-05" db="EMBL/GenBank/DDBJ databases">
        <authorList>
            <person name="Alioto T."/>
            <person name="Alioto T."/>
            <person name="Gomez Garrido J."/>
        </authorList>
    </citation>
    <scope>NUCLEOTIDE SEQUENCE</scope>
</reference>
<dbReference type="EMBL" id="HBUF01607679">
    <property type="protein sequence ID" value="CAG6777940.1"/>
    <property type="molecule type" value="Transcribed_RNA"/>
</dbReference>